<evidence type="ECO:0000313" key="3">
    <source>
        <dbReference type="Proteomes" id="UP000509302"/>
    </source>
</evidence>
<dbReference type="AlphaFoldDB" id="A0A7H9AL05"/>
<dbReference type="Gene3D" id="2.60.40.10">
    <property type="entry name" value="Immunoglobulins"/>
    <property type="match status" value="2"/>
</dbReference>
<dbReference type="RefSeq" id="WP_179240476.1">
    <property type="nucleotide sequence ID" value="NZ_CP058595.1"/>
</dbReference>
<accession>A0A7H9AL05</accession>
<dbReference type="Proteomes" id="UP000509302">
    <property type="component" value="Chromosome"/>
</dbReference>
<dbReference type="KEGG" id="cagg:HYG79_01825"/>
<evidence type="ECO:0000313" key="2">
    <source>
        <dbReference type="EMBL" id="QLG44140.1"/>
    </source>
</evidence>
<feature type="chain" id="PRO_5029021657" evidence="1">
    <location>
        <begin position="24"/>
        <end position="726"/>
    </location>
</feature>
<evidence type="ECO:0000256" key="1">
    <source>
        <dbReference type="SAM" id="SignalP"/>
    </source>
</evidence>
<name>A0A7H9AL05_9FLAO</name>
<organism evidence="2 3">
    <name type="scientific">Costertonia aggregata</name>
    <dbReference type="NCBI Taxonomy" id="343403"/>
    <lineage>
        <taxon>Bacteria</taxon>
        <taxon>Pseudomonadati</taxon>
        <taxon>Bacteroidota</taxon>
        <taxon>Flavobacteriia</taxon>
        <taxon>Flavobacteriales</taxon>
        <taxon>Flavobacteriaceae</taxon>
        <taxon>Costertonia</taxon>
    </lineage>
</organism>
<dbReference type="EMBL" id="CP058595">
    <property type="protein sequence ID" value="QLG44140.1"/>
    <property type="molecule type" value="Genomic_DNA"/>
</dbReference>
<sequence length="726" mass="80757">MHKPTFLFLIALLYIFNSCSNSSDNPEEPDVIAPTVSISIAGFPNNTTSGPIVVSNRIEINVDAKDAGGIAKIEAFIDEQKVGEDTTAPYQIIIDVSSFDSKVVSTDKFKDFILKVSATDMAGNVTSTQQTINIDNEMPSIMGVSLQEGTTINGDTNPVVFEVMDNEVLSSVKTFLNGELLSEVTDGNFVANINTLNLDDGDNIFKIEAMDSADNLSVFEVNFISDNTGPEISLENLEDGQILDELISLNPQVTDEFSEIASLEVKLRGEQIQFFEDLGNTNFEFNPETYPVGDSMFTFIAIDELGNETSFNINNSILRLLIKVSIPEGFLSSSWTSFWVFASEMDGTPIVTKSVALQDDLIRLHAPTEFDFDKKFMLTFLADDNSFSDSFNRITNIQGITRDNLSEINFNLPRRRSVLTTATIPVTGFVNEEYIAGHGIDYTFSHFNFEQSGNFETISLNDTNNSSSNYYLYSNNLENFPYAHYRLSEPLIDGQTIDLNDFITDADIASSSFNVSGVSSVVNNQLQILGFETSNDSQNDIFHEIYRGSPELIFGGVYEFHYNTNFDSYSHQLVLDTYLTNRKGLPASNYSIPNWSLDYQQSGNDITISKSGGDHSLGRIRLSPADGLGGDYIMTVLFDSQSADVITLPEIPEEMKDLSLYTVAQNQGFDFEQVHLTSFDNITSYEQYLDLIIKNNRDHNSFSNTVISKMKSTSDSGTPFNSFHFN</sequence>
<dbReference type="Pfam" id="PF17957">
    <property type="entry name" value="Big_7"/>
    <property type="match status" value="1"/>
</dbReference>
<protein>
    <submittedName>
        <fullName evidence="2">Ig-like domain-containing protein</fullName>
    </submittedName>
</protein>
<feature type="signal peptide" evidence="1">
    <location>
        <begin position="1"/>
        <end position="23"/>
    </location>
</feature>
<proteinExistence type="predicted"/>
<gene>
    <name evidence="2" type="ORF">HYG79_01825</name>
</gene>
<keyword evidence="3" id="KW-1185">Reference proteome</keyword>
<dbReference type="InterPro" id="IPR013783">
    <property type="entry name" value="Ig-like_fold"/>
</dbReference>
<reference evidence="2 3" key="1">
    <citation type="journal article" date="2006" name="Int. J. Syst. Evol. Microbiol.">
        <title>Costertonia aggregata gen. nov., sp. nov., a mesophilic marine bacterium of the family Flavobacteriaceae, isolated from a mature biofilm.</title>
        <authorList>
            <person name="Kwon K.K."/>
            <person name="Lee Y.K."/>
            <person name="Lee H.K."/>
        </authorList>
    </citation>
    <scope>NUCLEOTIDE SEQUENCE [LARGE SCALE GENOMIC DNA]</scope>
    <source>
        <strain evidence="2 3">KCCM 42265</strain>
    </source>
</reference>
<keyword evidence="1" id="KW-0732">Signal</keyword>